<protein>
    <recommendedName>
        <fullName evidence="10">Holocytochrome c-type synthase</fullName>
        <ecNumber evidence="10">4.4.1.17</ecNumber>
    </recommendedName>
</protein>
<evidence type="ECO:0000256" key="6">
    <source>
        <dbReference type="ARBA" id="ARBA00023004"/>
    </source>
</evidence>
<dbReference type="OMA" id="SCPVDHK"/>
<dbReference type="RefSeq" id="XP_001387577.2">
    <property type="nucleotide sequence ID" value="XM_001387540.1"/>
</dbReference>
<dbReference type="FunCoup" id="A3GGM8">
    <property type="interactions" value="63"/>
</dbReference>
<evidence type="ECO:0000313" key="13">
    <source>
        <dbReference type="Proteomes" id="UP000002258"/>
    </source>
</evidence>
<keyword evidence="13" id="KW-1185">Reference proteome</keyword>
<dbReference type="HOGENOM" id="CLU_048602_1_2_1"/>
<dbReference type="OrthoDB" id="4243at2759"/>
<comment type="caution">
    <text evidence="12">The sequence shown here is derived from an EMBL/GenBank/DDBJ whole genome shotgun (WGS) entry which is preliminary data.</text>
</comment>
<dbReference type="eggNOG" id="KOG3996">
    <property type="taxonomic scope" value="Eukaryota"/>
</dbReference>
<dbReference type="GeneID" id="4851427"/>
<comment type="catalytic activity">
    <reaction evidence="10">
        <text>holo-[cytochrome c] = apo-[cytochrome c] + heme b</text>
        <dbReference type="Rhea" id="RHEA:22648"/>
        <dbReference type="Rhea" id="RHEA-COMP:10725"/>
        <dbReference type="Rhea" id="RHEA-COMP:10726"/>
        <dbReference type="ChEBI" id="CHEBI:29950"/>
        <dbReference type="ChEBI" id="CHEBI:60344"/>
        <dbReference type="ChEBI" id="CHEBI:83739"/>
        <dbReference type="EC" id="4.4.1.17"/>
    </reaction>
</comment>
<evidence type="ECO:0000256" key="3">
    <source>
        <dbReference type="ARBA" id="ARBA00022617"/>
    </source>
</evidence>
<dbReference type="GO" id="GO:0005743">
    <property type="term" value="C:mitochondrial inner membrane"/>
    <property type="evidence" value="ECO:0007669"/>
    <property type="project" value="UniProtKB-SubCell"/>
</dbReference>
<organism evidence="12 13">
    <name type="scientific">Scheffersomyces stipitis (strain ATCC 58785 / CBS 6054 / NBRC 10063 / NRRL Y-11545)</name>
    <name type="common">Yeast</name>
    <name type="synonym">Pichia stipitis</name>
    <dbReference type="NCBI Taxonomy" id="322104"/>
    <lineage>
        <taxon>Eukaryota</taxon>
        <taxon>Fungi</taxon>
        <taxon>Dikarya</taxon>
        <taxon>Ascomycota</taxon>
        <taxon>Saccharomycotina</taxon>
        <taxon>Pichiomycetes</taxon>
        <taxon>Debaryomycetaceae</taxon>
        <taxon>Scheffersomyces</taxon>
    </lineage>
</organism>
<dbReference type="InterPro" id="IPR000511">
    <property type="entry name" value="Holocyt_c/c1_synthase"/>
</dbReference>
<dbReference type="AlphaFoldDB" id="A3GGM8"/>
<dbReference type="Proteomes" id="UP000002258">
    <property type="component" value="Chromosome 1"/>
</dbReference>
<keyword evidence="8 10" id="KW-0472">Membrane</keyword>
<dbReference type="InParanoid" id="A3GGM8"/>
<keyword evidence="6 10" id="KW-0408">Iron</keyword>
<keyword evidence="7 10" id="KW-0496">Mitochondrion</keyword>
<keyword evidence="3 10" id="KW-0349">Heme</keyword>
<evidence type="ECO:0000256" key="10">
    <source>
        <dbReference type="RuleBase" id="RU363130"/>
    </source>
</evidence>
<keyword evidence="4 10" id="KW-0479">Metal-binding</keyword>
<feature type="compositionally biased region" description="Polar residues" evidence="11">
    <location>
        <begin position="21"/>
        <end position="34"/>
    </location>
</feature>
<dbReference type="STRING" id="322104.A3GGM8"/>
<dbReference type="EC" id="4.4.1.17" evidence="10"/>
<name>A3GGM8_PICST</name>
<dbReference type="KEGG" id="pic:PICST_37815"/>
<comment type="function">
    <text evidence="10">Lyase that catalyzes the covalent linking of the heme group to the cytochrome C apoprotein to produce the mature functional cytochrome.</text>
</comment>
<sequence>MGQEEQPKCPVDHTTREAWLQKTSDSVSKTNTTEDQPKCPVDHSARSVWANKVSVSVPDAIEIDASKPGASNEGCSSDTLSSVAADSAIASNVDLPTERATSSIPRTAAGSNWVYPSQKQFYDAMKRKKWNPEAKDMETIVPIHNAVNERAWIHILNWERNNYDEAVKMCGGITLTSFKGDSKKLTPRAWINSTFLGYQKPFDRHDWKIDRCGKEIEYVIDFYGGAGKGASFYLDVRPKLNTWEGVKLRLTRAVGWS</sequence>
<dbReference type="GO" id="GO:0005758">
    <property type="term" value="C:mitochondrial intermembrane space"/>
    <property type="evidence" value="ECO:0007669"/>
    <property type="project" value="EnsemblFungi"/>
</dbReference>
<dbReference type="PROSITE" id="PS00822">
    <property type="entry name" value="CYTO_HEME_LYASE_2"/>
    <property type="match status" value="1"/>
</dbReference>
<evidence type="ECO:0000256" key="1">
    <source>
        <dbReference type="ARBA" id="ARBA00004273"/>
    </source>
</evidence>
<accession>A3GGM8</accession>
<evidence type="ECO:0000256" key="5">
    <source>
        <dbReference type="ARBA" id="ARBA00022792"/>
    </source>
</evidence>
<feature type="region of interest" description="Disordered" evidence="11">
    <location>
        <begin position="1"/>
        <end position="43"/>
    </location>
</feature>
<keyword evidence="9 10" id="KW-0456">Lyase</keyword>
<evidence type="ECO:0000256" key="7">
    <source>
        <dbReference type="ARBA" id="ARBA00023128"/>
    </source>
</evidence>
<evidence type="ECO:0000256" key="4">
    <source>
        <dbReference type="ARBA" id="ARBA00022723"/>
    </source>
</evidence>
<dbReference type="GO" id="GO:0004408">
    <property type="term" value="F:holocytochrome-c synthase activity"/>
    <property type="evidence" value="ECO:0007669"/>
    <property type="project" value="UniProtKB-EC"/>
</dbReference>
<proteinExistence type="inferred from homology"/>
<dbReference type="Pfam" id="PF01265">
    <property type="entry name" value="Cyto_heme_lyase"/>
    <property type="match status" value="1"/>
</dbReference>
<dbReference type="PANTHER" id="PTHR12743:SF0">
    <property type="entry name" value="HOLOCYTOCHROME C-TYPE SYNTHASE"/>
    <property type="match status" value="1"/>
</dbReference>
<feature type="compositionally biased region" description="Basic and acidic residues" evidence="11">
    <location>
        <begin position="1"/>
        <end position="16"/>
    </location>
</feature>
<evidence type="ECO:0000256" key="11">
    <source>
        <dbReference type="SAM" id="MobiDB-lite"/>
    </source>
</evidence>
<gene>
    <name evidence="12" type="primary">CYT2</name>
    <name evidence="12" type="ORF">PICST_37815</name>
</gene>
<comment type="subcellular location">
    <subcellularLocation>
        <location evidence="1 10">Mitochondrion inner membrane</location>
    </subcellularLocation>
</comment>
<evidence type="ECO:0000256" key="2">
    <source>
        <dbReference type="ARBA" id="ARBA00007255"/>
    </source>
</evidence>
<dbReference type="PANTHER" id="PTHR12743">
    <property type="entry name" value="CYTOCHROME C1 HEME LYASE"/>
    <property type="match status" value="1"/>
</dbReference>
<keyword evidence="5 10" id="KW-0999">Mitochondrion inner membrane</keyword>
<evidence type="ECO:0000256" key="9">
    <source>
        <dbReference type="ARBA" id="ARBA00023239"/>
    </source>
</evidence>
<comment type="similarity">
    <text evidence="2 10">Belongs to the cytochrome c-type heme lyase family.</text>
</comment>
<evidence type="ECO:0000256" key="8">
    <source>
        <dbReference type="ARBA" id="ARBA00023136"/>
    </source>
</evidence>
<reference evidence="12 13" key="1">
    <citation type="journal article" date="2007" name="Nat. Biotechnol.">
        <title>Genome sequence of the lignocellulose-bioconverting and xylose-fermenting yeast Pichia stipitis.</title>
        <authorList>
            <person name="Jeffries T.W."/>
            <person name="Grigoriev I.V."/>
            <person name="Grimwood J."/>
            <person name="Laplaza J.M."/>
            <person name="Aerts A."/>
            <person name="Salamov A."/>
            <person name="Schmutz J."/>
            <person name="Lindquist E."/>
            <person name="Dehal P."/>
            <person name="Shapiro H."/>
            <person name="Jin Y.S."/>
            <person name="Passoth V."/>
            <person name="Richardson P.M."/>
        </authorList>
    </citation>
    <scope>NUCLEOTIDE SEQUENCE [LARGE SCALE GENOMIC DNA]</scope>
    <source>
        <strain evidence="13">ATCC 58785 / CBS 6054 / NBRC 10063 / NRRL Y-11545</strain>
    </source>
</reference>
<dbReference type="GO" id="GO:0046872">
    <property type="term" value="F:metal ion binding"/>
    <property type="evidence" value="ECO:0007669"/>
    <property type="project" value="UniProtKB-KW"/>
</dbReference>
<dbReference type="EMBL" id="AAVQ01000001">
    <property type="protein sequence ID" value="EAZ63554.2"/>
    <property type="molecule type" value="Genomic_DNA"/>
</dbReference>
<evidence type="ECO:0000313" key="12">
    <source>
        <dbReference type="EMBL" id="EAZ63554.2"/>
    </source>
</evidence>